<keyword evidence="5" id="KW-0804">Transcription</keyword>
<dbReference type="SMART" id="SM00353">
    <property type="entry name" value="HLH"/>
    <property type="match status" value="1"/>
</dbReference>
<dbReference type="GO" id="GO:0043565">
    <property type="term" value="F:sequence-specific DNA binding"/>
    <property type="evidence" value="ECO:0007669"/>
    <property type="project" value="TreeGrafter"/>
</dbReference>
<dbReference type="AlphaFoldDB" id="A0AAN8ZQB2"/>
<reference evidence="8 9" key="1">
    <citation type="submission" date="2023-12" db="EMBL/GenBank/DDBJ databases">
        <title>A high-quality genome assembly for Dillenia turbinata (Dilleniales).</title>
        <authorList>
            <person name="Chanderbali A."/>
        </authorList>
    </citation>
    <scope>NUCLEOTIDE SEQUENCE [LARGE SCALE GENOMIC DNA]</scope>
    <source>
        <strain evidence="8">LSX21</strain>
        <tissue evidence="8">Leaf</tissue>
    </source>
</reference>
<evidence type="ECO:0000256" key="5">
    <source>
        <dbReference type="ARBA" id="ARBA00023163"/>
    </source>
</evidence>
<dbReference type="Gene3D" id="4.10.280.10">
    <property type="entry name" value="Helix-loop-helix DNA-binding domain"/>
    <property type="match status" value="1"/>
</dbReference>
<dbReference type="PANTHER" id="PTHR31945">
    <property type="entry name" value="TRANSCRIPTION FACTOR SCREAM2-RELATED"/>
    <property type="match status" value="1"/>
</dbReference>
<keyword evidence="3" id="KW-0805">Transcription regulation</keyword>
<evidence type="ECO:0000256" key="6">
    <source>
        <dbReference type="ARBA" id="ARBA00023242"/>
    </source>
</evidence>
<dbReference type="PANTHER" id="PTHR31945:SF26">
    <property type="entry name" value="TRANSCRIPTION FACTOR BHLH35"/>
    <property type="match status" value="1"/>
</dbReference>
<evidence type="ECO:0000259" key="7">
    <source>
        <dbReference type="PROSITE" id="PS50888"/>
    </source>
</evidence>
<keyword evidence="4" id="KW-0238">DNA-binding</keyword>
<keyword evidence="9" id="KW-1185">Reference proteome</keyword>
<feature type="domain" description="BHLH" evidence="7">
    <location>
        <begin position="57"/>
        <end position="106"/>
    </location>
</feature>
<name>A0AAN8ZQB2_9MAGN</name>
<proteinExistence type="predicted"/>
<evidence type="ECO:0000256" key="2">
    <source>
        <dbReference type="ARBA" id="ARBA00011738"/>
    </source>
</evidence>
<dbReference type="EMBL" id="JBAMMX010000004">
    <property type="protein sequence ID" value="KAK6942030.1"/>
    <property type="molecule type" value="Genomic_DNA"/>
</dbReference>
<dbReference type="FunFam" id="4.10.280.10:FF:000096">
    <property type="entry name" value="Basic helix-loop-helix (BHLH) DNA-binding superfamily protein"/>
    <property type="match status" value="1"/>
</dbReference>
<dbReference type="GO" id="GO:0003700">
    <property type="term" value="F:DNA-binding transcription factor activity"/>
    <property type="evidence" value="ECO:0007669"/>
    <property type="project" value="TreeGrafter"/>
</dbReference>
<evidence type="ECO:0000256" key="1">
    <source>
        <dbReference type="ARBA" id="ARBA00004123"/>
    </source>
</evidence>
<comment type="subcellular location">
    <subcellularLocation>
        <location evidence="1">Nucleus</location>
    </subcellularLocation>
</comment>
<dbReference type="InterPro" id="IPR051358">
    <property type="entry name" value="TF_AMS/ICE1/BHLH6-like"/>
</dbReference>
<sequence length="251" mass="28347">MENIGDEYKHYWETNMFLQNEELDSFMLHNEELDSLGLEEVLSGYSDSSSPDGAASSAASKNIVSERNRRKKLNERLFALRAVVPNISKMDKASIIKDAIEYIQELHEQERRIKDEIMELESGKSKKGIRLDGEQEASVLRSKKKRIDNCDDSGGSSPSPVELLELRVSYVREKTAVVSLTCSKRMDTMVKLCEVFESLKFKIITANITAFSGRLLKTVFIEADEEEKDQSRTKIETAIAALNDPVSPMSI</sequence>
<gene>
    <name evidence="8" type="ORF">RJ641_027407</name>
</gene>
<dbReference type="Proteomes" id="UP001370490">
    <property type="component" value="Unassembled WGS sequence"/>
</dbReference>
<organism evidence="8 9">
    <name type="scientific">Dillenia turbinata</name>
    <dbReference type="NCBI Taxonomy" id="194707"/>
    <lineage>
        <taxon>Eukaryota</taxon>
        <taxon>Viridiplantae</taxon>
        <taxon>Streptophyta</taxon>
        <taxon>Embryophyta</taxon>
        <taxon>Tracheophyta</taxon>
        <taxon>Spermatophyta</taxon>
        <taxon>Magnoliopsida</taxon>
        <taxon>eudicotyledons</taxon>
        <taxon>Gunneridae</taxon>
        <taxon>Pentapetalae</taxon>
        <taxon>Dilleniales</taxon>
        <taxon>Dilleniaceae</taxon>
        <taxon>Dillenia</taxon>
    </lineage>
</organism>
<evidence type="ECO:0000256" key="4">
    <source>
        <dbReference type="ARBA" id="ARBA00023125"/>
    </source>
</evidence>
<comment type="subunit">
    <text evidence="2">Homodimer.</text>
</comment>
<dbReference type="GO" id="GO:0046983">
    <property type="term" value="F:protein dimerization activity"/>
    <property type="evidence" value="ECO:0007669"/>
    <property type="project" value="InterPro"/>
</dbReference>
<dbReference type="SUPFAM" id="SSF47459">
    <property type="entry name" value="HLH, helix-loop-helix DNA-binding domain"/>
    <property type="match status" value="1"/>
</dbReference>
<accession>A0AAN8ZQB2</accession>
<dbReference type="InterPro" id="IPR011598">
    <property type="entry name" value="bHLH_dom"/>
</dbReference>
<keyword evidence="6" id="KW-0539">Nucleus</keyword>
<dbReference type="PROSITE" id="PS50888">
    <property type="entry name" value="BHLH"/>
    <property type="match status" value="1"/>
</dbReference>
<evidence type="ECO:0000313" key="8">
    <source>
        <dbReference type="EMBL" id="KAK6942030.1"/>
    </source>
</evidence>
<protein>
    <submittedName>
        <fullName evidence="8">Myc-type, basic helix-loop-helix (BHLH) domain</fullName>
    </submittedName>
</protein>
<dbReference type="InterPro" id="IPR054502">
    <property type="entry name" value="bHLH-TF_ACT-like_plant"/>
</dbReference>
<dbReference type="GO" id="GO:0005634">
    <property type="term" value="C:nucleus"/>
    <property type="evidence" value="ECO:0007669"/>
    <property type="project" value="UniProtKB-SubCell"/>
</dbReference>
<evidence type="ECO:0000256" key="3">
    <source>
        <dbReference type="ARBA" id="ARBA00023015"/>
    </source>
</evidence>
<dbReference type="InterPro" id="IPR036638">
    <property type="entry name" value="HLH_DNA-bd_sf"/>
</dbReference>
<dbReference type="Pfam" id="PF22754">
    <property type="entry name" value="bHLH-TF_ACT-like_plant"/>
    <property type="match status" value="1"/>
</dbReference>
<evidence type="ECO:0000313" key="9">
    <source>
        <dbReference type="Proteomes" id="UP001370490"/>
    </source>
</evidence>
<comment type="caution">
    <text evidence="8">The sequence shown here is derived from an EMBL/GenBank/DDBJ whole genome shotgun (WGS) entry which is preliminary data.</text>
</comment>
<dbReference type="Pfam" id="PF00010">
    <property type="entry name" value="HLH"/>
    <property type="match status" value="1"/>
</dbReference>